<keyword evidence="2" id="KW-1185">Reference proteome</keyword>
<proteinExistence type="predicted"/>
<accession>A0A6V8LLC6</accession>
<gene>
    <name evidence="1" type="ORF">Prum_070870</name>
</gene>
<name>A0A6V8LLC6_9ACTN</name>
<dbReference type="RefSeq" id="WP_173072773.1">
    <property type="nucleotide sequence ID" value="NZ_BLPG01000001.1"/>
</dbReference>
<dbReference type="EMBL" id="BLPG01000001">
    <property type="protein sequence ID" value="GFJ93445.1"/>
    <property type="molecule type" value="Genomic_DNA"/>
</dbReference>
<reference evidence="1 2" key="2">
    <citation type="submission" date="2020-03" db="EMBL/GenBank/DDBJ databases">
        <authorList>
            <person name="Ichikawa N."/>
            <person name="Kimura A."/>
            <person name="Kitahashi Y."/>
            <person name="Uohara A."/>
        </authorList>
    </citation>
    <scope>NUCLEOTIDE SEQUENCE [LARGE SCALE GENOMIC DNA]</scope>
    <source>
        <strain evidence="1 2">NBRC 108638</strain>
    </source>
</reference>
<evidence type="ECO:0000313" key="2">
    <source>
        <dbReference type="Proteomes" id="UP000482960"/>
    </source>
</evidence>
<protein>
    <submittedName>
        <fullName evidence="1">Uncharacterized protein</fullName>
    </submittedName>
</protein>
<evidence type="ECO:0000313" key="1">
    <source>
        <dbReference type="EMBL" id="GFJ93445.1"/>
    </source>
</evidence>
<reference evidence="1 2" key="1">
    <citation type="submission" date="2020-03" db="EMBL/GenBank/DDBJ databases">
        <title>Whole genome shotgun sequence of Phytohabitans rumicis NBRC 108638.</title>
        <authorList>
            <person name="Komaki H."/>
            <person name="Tamura T."/>
        </authorList>
    </citation>
    <scope>NUCLEOTIDE SEQUENCE [LARGE SCALE GENOMIC DNA]</scope>
    <source>
        <strain evidence="1 2">NBRC 108638</strain>
    </source>
</reference>
<dbReference type="Proteomes" id="UP000482960">
    <property type="component" value="Unassembled WGS sequence"/>
</dbReference>
<dbReference type="AlphaFoldDB" id="A0A6V8LLC6"/>
<organism evidence="1 2">
    <name type="scientific">Phytohabitans rumicis</name>
    <dbReference type="NCBI Taxonomy" id="1076125"/>
    <lineage>
        <taxon>Bacteria</taxon>
        <taxon>Bacillati</taxon>
        <taxon>Actinomycetota</taxon>
        <taxon>Actinomycetes</taxon>
        <taxon>Micromonosporales</taxon>
        <taxon>Micromonosporaceae</taxon>
    </lineage>
</organism>
<sequence length="58" mass="6680">MDAPLSRRRELIRLYIVLFAESLHPLHPARDFFADRLERAVATLDAVADLGRWHARPG</sequence>
<comment type="caution">
    <text evidence="1">The sequence shown here is derived from an EMBL/GenBank/DDBJ whole genome shotgun (WGS) entry which is preliminary data.</text>
</comment>